<dbReference type="GO" id="GO:0015074">
    <property type="term" value="P:DNA integration"/>
    <property type="evidence" value="ECO:0007669"/>
    <property type="project" value="UniProtKB-KW"/>
</dbReference>
<comment type="caution">
    <text evidence="6">The sequence shown here is derived from an EMBL/GenBank/DDBJ whole genome shotgun (WGS) entry which is preliminary data.</text>
</comment>
<dbReference type="PROSITE" id="PS51900">
    <property type="entry name" value="CB"/>
    <property type="match status" value="1"/>
</dbReference>
<name>A0A7C3SIP5_9BACT</name>
<evidence type="ECO:0000256" key="3">
    <source>
        <dbReference type="ARBA" id="ARBA00023172"/>
    </source>
</evidence>
<keyword evidence="2 4" id="KW-0238">DNA-binding</keyword>
<dbReference type="InterPro" id="IPR013762">
    <property type="entry name" value="Integrase-like_cat_sf"/>
</dbReference>
<organism evidence="6">
    <name type="scientific">Desulfobacca acetoxidans</name>
    <dbReference type="NCBI Taxonomy" id="60893"/>
    <lineage>
        <taxon>Bacteria</taxon>
        <taxon>Pseudomonadati</taxon>
        <taxon>Thermodesulfobacteriota</taxon>
        <taxon>Desulfobaccia</taxon>
        <taxon>Desulfobaccales</taxon>
        <taxon>Desulfobaccaceae</taxon>
        <taxon>Desulfobacca</taxon>
    </lineage>
</organism>
<dbReference type="InterPro" id="IPR010998">
    <property type="entry name" value="Integrase_recombinase_N"/>
</dbReference>
<dbReference type="GO" id="GO:0006310">
    <property type="term" value="P:DNA recombination"/>
    <property type="evidence" value="ECO:0007669"/>
    <property type="project" value="UniProtKB-KW"/>
</dbReference>
<dbReference type="AlphaFoldDB" id="A0A7C3SIP5"/>
<evidence type="ECO:0000256" key="1">
    <source>
        <dbReference type="ARBA" id="ARBA00022908"/>
    </source>
</evidence>
<keyword evidence="3" id="KW-0233">DNA recombination</keyword>
<dbReference type="Gene3D" id="1.10.150.130">
    <property type="match status" value="1"/>
</dbReference>
<dbReference type="SUPFAM" id="SSF56349">
    <property type="entry name" value="DNA breaking-rejoining enzymes"/>
    <property type="match status" value="1"/>
</dbReference>
<dbReference type="InterPro" id="IPR011010">
    <property type="entry name" value="DNA_brk_join_enz"/>
</dbReference>
<keyword evidence="1" id="KW-0229">DNA integration</keyword>
<dbReference type="Gene3D" id="1.10.443.10">
    <property type="entry name" value="Intergrase catalytic core"/>
    <property type="match status" value="1"/>
</dbReference>
<evidence type="ECO:0000313" key="6">
    <source>
        <dbReference type="EMBL" id="HGB14466.1"/>
    </source>
</evidence>
<evidence type="ECO:0000256" key="2">
    <source>
        <dbReference type="ARBA" id="ARBA00023125"/>
    </source>
</evidence>
<dbReference type="InterPro" id="IPR044068">
    <property type="entry name" value="CB"/>
</dbReference>
<accession>A0A7C3SIP5</accession>
<dbReference type="GO" id="GO:0003677">
    <property type="term" value="F:DNA binding"/>
    <property type="evidence" value="ECO:0007669"/>
    <property type="project" value="UniProtKB-UniRule"/>
</dbReference>
<feature type="domain" description="Core-binding (CB)" evidence="5">
    <location>
        <begin position="1"/>
        <end position="59"/>
    </location>
</feature>
<sequence>MKCLLEFFGGKRLRDITYKDLETYRNQRKATPLANGKPRTDATVNRGMTVLKHMLNKSVEWGLLEVPPFRKGARLTFRENNQRHRYLTEEEIERLLSACSPHLKPIVELALHPGMKRGTA</sequence>
<reference evidence="6" key="1">
    <citation type="journal article" date="2020" name="mSystems">
        <title>Genome- and Community-Level Interaction Insights into Carbon Utilization and Element Cycling Functions of Hydrothermarchaeota in Hydrothermal Sediment.</title>
        <authorList>
            <person name="Zhou Z."/>
            <person name="Liu Y."/>
            <person name="Xu W."/>
            <person name="Pan J."/>
            <person name="Luo Z.H."/>
            <person name="Li M."/>
        </authorList>
    </citation>
    <scope>NUCLEOTIDE SEQUENCE [LARGE SCALE GENOMIC DNA]</scope>
    <source>
        <strain evidence="6">SpSt-776</strain>
    </source>
</reference>
<gene>
    <name evidence="6" type="ORF">ENV62_04405</name>
</gene>
<dbReference type="EMBL" id="DTHB01000032">
    <property type="protein sequence ID" value="HGB14466.1"/>
    <property type="molecule type" value="Genomic_DNA"/>
</dbReference>
<evidence type="ECO:0000256" key="4">
    <source>
        <dbReference type="PROSITE-ProRule" id="PRU01248"/>
    </source>
</evidence>
<proteinExistence type="predicted"/>
<evidence type="ECO:0000259" key="5">
    <source>
        <dbReference type="PROSITE" id="PS51900"/>
    </source>
</evidence>
<protein>
    <recommendedName>
        <fullName evidence="5">Core-binding (CB) domain-containing protein</fullName>
    </recommendedName>
</protein>